<sequence length="873" mass="97629">MATAFIRQQLVYKQQQPQTITNTKNSASLAQYTDNDKVSNSETTSVSANAYTGYRNVIDRSADLQQGKQKVLMSSELNPYYGIDDSVEIFKYHKSPDNNNLSTTIGSTVMHRNSNAPENLNSLKSHETMQKLETNDEKFNWQMNNSAMVTDNALPEPVKATEMKTNVTGIHVEASSQHADEIPWLSKKSQNPNINGRDLKPSLASMTMMMIKATKTESVNMQNTADYTMTERNFFTNGIKNNNLHATTEHQDTLMEKVYSTDVSILESEKQNERNLSKTNNTSHVSTTVHAITKLFQGKMGNAGELKASTEESGRNDKEKINRVVNKNERETNLTKSINIREDSVQHLCKEVSMQPLMVNKSKSDGTVKPLLAIGENFKKTQKAEMRNIKGEPQIAFIKTSEQDTRNSSEGEKKRYHKVREVSSKGADILFDLESLIPVNGFEEPNRNCSENLFRQSDKNSHQITKATESHLRDRLQVNIKDKRNFSEVNERKLLRKWRESPAEISKTFEMPLTTKRIAITKDGSTDEKQLQIDQIMTAQPTSTQRFSYNVEEQSKADTLQLLKNETLSTVRKIPKHSNITQMSSKYETNIENYVENIERNMTEYSINGTNTTETEEITEFVTNDIMITESALKATNEISYNDLCCDGAKNHNNSLILEADGVAENDDVLTTTRTTQSVAKTQTPLIPETNINNAINNSRTSGAFHDMITITKAFATIPTLVSTDIISVLSENNNNNNNFQLLAETTKPSITNLLTTMGTAITASIIATTTAATSLWPVKHAAVVEGEVILGGLMMVHSREDTITCGPIMPQGGIQALEAMLYTLDQGNKNQLLPNVTLGAHILDDCDKDTYGLEMAVDFIKDFHAAAAVEFE</sequence>
<evidence type="ECO:0000256" key="5">
    <source>
        <dbReference type="ARBA" id="ARBA00023170"/>
    </source>
</evidence>
<dbReference type="STRING" id="37546.A0A1B0GBF5"/>
<dbReference type="InterPro" id="IPR028082">
    <property type="entry name" value="Peripla_BP_I"/>
</dbReference>
<keyword evidence="3" id="KW-1133">Transmembrane helix</keyword>
<accession>A0A1B0GBF5</accession>
<dbReference type="EMBL" id="CCAG010013998">
    <property type="status" value="NOT_ANNOTATED_CDS"/>
    <property type="molecule type" value="Genomic_DNA"/>
</dbReference>
<evidence type="ECO:0000313" key="7">
    <source>
        <dbReference type="EnsemblMetazoa" id="GMOY010637-PA"/>
    </source>
</evidence>
<organism evidence="7 8">
    <name type="scientific">Glossina morsitans morsitans</name>
    <name type="common">Savannah tsetse fly</name>
    <dbReference type="NCBI Taxonomy" id="37546"/>
    <lineage>
        <taxon>Eukaryota</taxon>
        <taxon>Metazoa</taxon>
        <taxon>Ecdysozoa</taxon>
        <taxon>Arthropoda</taxon>
        <taxon>Hexapoda</taxon>
        <taxon>Insecta</taxon>
        <taxon>Pterygota</taxon>
        <taxon>Neoptera</taxon>
        <taxon>Endopterygota</taxon>
        <taxon>Diptera</taxon>
        <taxon>Brachycera</taxon>
        <taxon>Muscomorpha</taxon>
        <taxon>Hippoboscoidea</taxon>
        <taxon>Glossinidae</taxon>
        <taxon>Glossina</taxon>
    </lineage>
</organism>
<dbReference type="VEuPathDB" id="VectorBase:GMOY010637"/>
<evidence type="ECO:0000256" key="4">
    <source>
        <dbReference type="ARBA" id="ARBA00023136"/>
    </source>
</evidence>
<dbReference type="Proteomes" id="UP000092444">
    <property type="component" value="Unassembled WGS sequence"/>
</dbReference>
<keyword evidence="5" id="KW-0675">Receptor</keyword>
<keyword evidence="4" id="KW-0472">Membrane</keyword>
<dbReference type="GO" id="GO:0016020">
    <property type="term" value="C:membrane"/>
    <property type="evidence" value="ECO:0007669"/>
    <property type="project" value="UniProtKB-SubCell"/>
</dbReference>
<dbReference type="PANTHER" id="PTHR24060">
    <property type="entry name" value="METABOTROPIC GLUTAMATE RECEPTOR"/>
    <property type="match status" value="1"/>
</dbReference>
<protein>
    <submittedName>
        <fullName evidence="7">Uncharacterized protein</fullName>
    </submittedName>
</protein>
<dbReference type="SUPFAM" id="SSF53822">
    <property type="entry name" value="Periplasmic binding protein-like I"/>
    <property type="match status" value="1"/>
</dbReference>
<dbReference type="PRINTS" id="PR00248">
    <property type="entry name" value="GPCRMGR"/>
</dbReference>
<dbReference type="AlphaFoldDB" id="A0A1B0GBF5"/>
<keyword evidence="2" id="KW-0812">Transmembrane</keyword>
<proteinExistence type="predicted"/>
<evidence type="ECO:0000256" key="6">
    <source>
        <dbReference type="ARBA" id="ARBA00023180"/>
    </source>
</evidence>
<dbReference type="InterPro" id="IPR000337">
    <property type="entry name" value="GPCR_3"/>
</dbReference>
<evidence type="ECO:0000256" key="1">
    <source>
        <dbReference type="ARBA" id="ARBA00004141"/>
    </source>
</evidence>
<dbReference type="EnsemblMetazoa" id="GMOY010637-RA">
    <property type="protein sequence ID" value="GMOY010637-PA"/>
    <property type="gene ID" value="GMOY010637"/>
</dbReference>
<keyword evidence="8" id="KW-1185">Reference proteome</keyword>
<dbReference type="GO" id="GO:0004930">
    <property type="term" value="F:G protein-coupled receptor activity"/>
    <property type="evidence" value="ECO:0007669"/>
    <property type="project" value="InterPro"/>
</dbReference>
<comment type="subcellular location">
    <subcellularLocation>
        <location evidence="1">Membrane</location>
        <topology evidence="1">Multi-pass membrane protein</topology>
    </subcellularLocation>
</comment>
<reference evidence="7" key="1">
    <citation type="submission" date="2020-05" db="UniProtKB">
        <authorList>
            <consortium name="EnsemblMetazoa"/>
        </authorList>
    </citation>
    <scope>IDENTIFICATION</scope>
    <source>
        <strain evidence="7">Yale</strain>
    </source>
</reference>
<dbReference type="InterPro" id="IPR050726">
    <property type="entry name" value="mGluR"/>
</dbReference>
<evidence type="ECO:0000256" key="2">
    <source>
        <dbReference type="ARBA" id="ARBA00022692"/>
    </source>
</evidence>
<keyword evidence="6" id="KW-0325">Glycoprotein</keyword>
<dbReference type="Gene3D" id="3.40.50.2300">
    <property type="match status" value="1"/>
</dbReference>
<name>A0A1B0GBF5_GLOMM</name>
<evidence type="ECO:0000256" key="3">
    <source>
        <dbReference type="ARBA" id="ARBA00022989"/>
    </source>
</evidence>
<evidence type="ECO:0000313" key="8">
    <source>
        <dbReference type="Proteomes" id="UP000092444"/>
    </source>
</evidence>